<comment type="similarity">
    <text evidence="1">Belongs to the gamma-glutamyltransferase family.</text>
</comment>
<name>A0A8C5LJP7_9ANUR</name>
<dbReference type="Gene3D" id="1.10.246.130">
    <property type="match status" value="1"/>
</dbReference>
<dbReference type="Pfam" id="PF01019">
    <property type="entry name" value="G_glu_transpept"/>
    <property type="match status" value="1"/>
</dbReference>
<evidence type="ECO:0000256" key="4">
    <source>
        <dbReference type="SAM" id="Phobius"/>
    </source>
</evidence>
<evidence type="ECO:0000256" key="3">
    <source>
        <dbReference type="PIRSR" id="PIRSR600101-2"/>
    </source>
</evidence>
<evidence type="ECO:0000313" key="6">
    <source>
        <dbReference type="Proteomes" id="UP000694569"/>
    </source>
</evidence>
<dbReference type="Proteomes" id="UP000694569">
    <property type="component" value="Unplaced"/>
</dbReference>
<organism evidence="5 6">
    <name type="scientific">Leptobrachium leishanense</name>
    <name type="common">Leishan spiny toad</name>
    <dbReference type="NCBI Taxonomy" id="445787"/>
    <lineage>
        <taxon>Eukaryota</taxon>
        <taxon>Metazoa</taxon>
        <taxon>Chordata</taxon>
        <taxon>Craniata</taxon>
        <taxon>Vertebrata</taxon>
        <taxon>Euteleostomi</taxon>
        <taxon>Amphibia</taxon>
        <taxon>Batrachia</taxon>
        <taxon>Anura</taxon>
        <taxon>Pelobatoidea</taxon>
        <taxon>Megophryidae</taxon>
        <taxon>Leptobrachium</taxon>
    </lineage>
</organism>
<sequence>MGRGGYRMGRGLDDLTVVTKLSDCCRTECWRALITDTRGGWRRHLADKKCCISQRISNTNTVWTPAWMWIDKPRDKCPGADMDKTHRRHRGPMARMEIPRGLLVLLGVLVAVVITVALLYVLRWRGPGSGCPGGFLHGSVAADSGICSSVGRDILKQGGSPVDGAIAALLCTSVINPQSMGLGGGVIFTIYNASTGQVEVINARERVPSRLTPGLIQQCKDSDFLKSGVQWIGVPGELRGYEAAHRSYGRLPWKTLFEPTIKLITEGVKVAPVLHKYLSENFIKMAVQKSSLCELFCKGKEVLQYGDVVNFTQLANTLRTVANEGADSFYQGSLAQQMIDDLQTQGSNLTMEDFRNYKVNRTQALRMPLGDSYTLYSAPPPAGGALLGFILNVLQGYNFSAESMKDETDKTETYHKIAEVFKFANGQKARLVESQRYSNTELFTSSLLSQNFARSIRRRIDSSGNHSLSHYDVSVSQSEIYGTSHISVISQDGSSVSVTSSINRIFGSMAYSPKTGVIFNNQLADFCNAYPKDQIPVEGEQPPSSMCPSIILSHDKKFQLVIGGSGGSFIISSVTQAIMNRLWFGTNLSEAIVAPILHVNGNNQLGFEGAFDTNVSGSLLDKGHQISPKMLFFNVVQAVSQEGSCLFAHSDVRKLGKAVGY</sequence>
<keyword evidence="4" id="KW-0812">Transmembrane</keyword>
<keyword evidence="6" id="KW-1185">Reference proteome</keyword>
<feature type="binding site" evidence="3">
    <location>
        <position position="204"/>
    </location>
    <ligand>
        <name>L-glutamate</name>
        <dbReference type="ChEBI" id="CHEBI:29985"/>
    </ligand>
</feature>
<reference evidence="5" key="2">
    <citation type="submission" date="2025-09" db="UniProtKB">
        <authorList>
            <consortium name="Ensembl"/>
        </authorList>
    </citation>
    <scope>IDENTIFICATION</scope>
</reference>
<dbReference type="Gene3D" id="3.60.20.40">
    <property type="match status" value="1"/>
</dbReference>
<keyword evidence="4" id="KW-0472">Membrane</keyword>
<feature type="binding site" evidence="3">
    <location>
        <begin position="544"/>
        <end position="545"/>
    </location>
    <ligand>
        <name>L-glutamate</name>
        <dbReference type="ChEBI" id="CHEBI:29985"/>
    </ligand>
</feature>
<feature type="binding site" evidence="3">
    <location>
        <begin position="501"/>
        <end position="503"/>
    </location>
    <ligand>
        <name>L-glutamate</name>
        <dbReference type="ChEBI" id="CHEBI:29985"/>
    </ligand>
</feature>
<dbReference type="InterPro" id="IPR029055">
    <property type="entry name" value="Ntn_hydrolases_N"/>
</dbReference>
<feature type="binding site" evidence="3">
    <location>
        <position position="567"/>
    </location>
    <ligand>
        <name>L-glutamate</name>
        <dbReference type="ChEBI" id="CHEBI:29985"/>
    </ligand>
</feature>
<dbReference type="PRINTS" id="PR01210">
    <property type="entry name" value="GGTRANSPTASE"/>
</dbReference>
<dbReference type="InterPro" id="IPR043137">
    <property type="entry name" value="GGT_ssub_C"/>
</dbReference>
<feature type="active site" description="Nucleophile" evidence="2">
    <location>
        <position position="483"/>
    </location>
</feature>
<reference evidence="5" key="1">
    <citation type="submission" date="2025-08" db="UniProtKB">
        <authorList>
            <consortium name="Ensembl"/>
        </authorList>
    </citation>
    <scope>IDENTIFICATION</scope>
</reference>
<dbReference type="InterPro" id="IPR043138">
    <property type="entry name" value="GGT_lsub"/>
</dbReference>
<feature type="transmembrane region" description="Helical" evidence="4">
    <location>
        <begin position="102"/>
        <end position="122"/>
    </location>
</feature>
<protein>
    <recommendedName>
        <fullName evidence="7">Gamma-glutamyltransferase 5</fullName>
    </recommendedName>
</protein>
<dbReference type="OrthoDB" id="1081007at2759"/>
<dbReference type="PANTHER" id="PTHR45027:SF2">
    <property type="entry name" value="GAMMA-GLUTAMYLTRANSFERASE 5"/>
    <property type="match status" value="1"/>
</dbReference>
<dbReference type="UniPathway" id="UPA00204"/>
<evidence type="ECO:0000256" key="1">
    <source>
        <dbReference type="ARBA" id="ARBA00009381"/>
    </source>
</evidence>
<dbReference type="InterPro" id="IPR000101">
    <property type="entry name" value="GGT_peptidase"/>
</dbReference>
<dbReference type="AlphaFoldDB" id="A0A8C5LJP7"/>
<evidence type="ECO:0000313" key="5">
    <source>
        <dbReference type="Ensembl" id="ENSLLEP00000001312.1"/>
    </source>
</evidence>
<dbReference type="GO" id="GO:0036374">
    <property type="term" value="F:glutathione hydrolase activity"/>
    <property type="evidence" value="ECO:0007669"/>
    <property type="project" value="InterPro"/>
</dbReference>
<feature type="binding site" evidence="3">
    <location>
        <position position="525"/>
    </location>
    <ligand>
        <name>L-glutamate</name>
        <dbReference type="ChEBI" id="CHEBI:29985"/>
    </ligand>
</feature>
<keyword evidence="4" id="KW-1133">Transmembrane helix</keyword>
<evidence type="ECO:0000256" key="2">
    <source>
        <dbReference type="PIRSR" id="PIRSR600101-1"/>
    </source>
</evidence>
<dbReference type="SUPFAM" id="SSF56235">
    <property type="entry name" value="N-terminal nucleophile aminohydrolases (Ntn hydrolases)"/>
    <property type="match status" value="1"/>
</dbReference>
<dbReference type="Ensembl" id="ENSLLET00000001378.1">
    <property type="protein sequence ID" value="ENSLLEP00000001312.1"/>
    <property type="gene ID" value="ENSLLEG00000000848.1"/>
</dbReference>
<dbReference type="GeneTree" id="ENSGT00940000155794"/>
<proteinExistence type="inferred from homology"/>
<dbReference type="GO" id="GO:0006751">
    <property type="term" value="P:glutathione catabolic process"/>
    <property type="evidence" value="ECO:0007669"/>
    <property type="project" value="InterPro"/>
</dbReference>
<dbReference type="FunFam" id="1.10.246.130:FF:000001">
    <property type="entry name" value="Gamma-glutamyltransferase 5 isoform 1"/>
    <property type="match status" value="1"/>
</dbReference>
<accession>A0A8C5LJP7</accession>
<dbReference type="PANTHER" id="PTHR45027">
    <property type="entry name" value="PUTATIVE GLUTATHIONE HYDROLASE LIGHT CHAIN"/>
    <property type="match status" value="1"/>
</dbReference>
<evidence type="ECO:0008006" key="7">
    <source>
        <dbReference type="Google" id="ProtNLM"/>
    </source>
</evidence>